<proteinExistence type="predicted"/>
<dbReference type="EMBL" id="QRDX01000012">
    <property type="protein sequence ID" value="RED44319.1"/>
    <property type="molecule type" value="Genomic_DNA"/>
</dbReference>
<comment type="caution">
    <text evidence="2">The sequence shown here is derived from an EMBL/GenBank/DDBJ whole genome shotgun (WGS) entry which is preliminary data.</text>
</comment>
<evidence type="ECO:0000313" key="3">
    <source>
        <dbReference type="Proteomes" id="UP000256629"/>
    </source>
</evidence>
<organism evidence="2 3">
    <name type="scientific">Seonamhaeicola aphaedonensis</name>
    <dbReference type="NCBI Taxonomy" id="1461338"/>
    <lineage>
        <taxon>Bacteria</taxon>
        <taxon>Pseudomonadati</taxon>
        <taxon>Bacteroidota</taxon>
        <taxon>Flavobacteriia</taxon>
        <taxon>Flavobacteriales</taxon>
        <taxon>Flavobacteriaceae</taxon>
    </lineage>
</organism>
<dbReference type="Proteomes" id="UP000256629">
    <property type="component" value="Unassembled WGS sequence"/>
</dbReference>
<name>A0A3D9H4D0_9FLAO</name>
<keyword evidence="3" id="KW-1185">Reference proteome</keyword>
<evidence type="ECO:0008006" key="4">
    <source>
        <dbReference type="Google" id="ProtNLM"/>
    </source>
</evidence>
<feature type="region of interest" description="Disordered" evidence="1">
    <location>
        <begin position="52"/>
        <end position="73"/>
    </location>
</feature>
<gene>
    <name evidence="2" type="ORF">DFQ02_1127</name>
</gene>
<feature type="compositionally biased region" description="Pro residues" evidence="1">
    <location>
        <begin position="62"/>
        <end position="71"/>
    </location>
</feature>
<accession>A0A3D9H4D0</accession>
<reference evidence="2 3" key="1">
    <citation type="submission" date="2018-07" db="EMBL/GenBank/DDBJ databases">
        <title>Genomic Encyclopedia of Type Strains, Phase III (KMG-III): the genomes of soil and plant-associated and newly described type strains.</title>
        <authorList>
            <person name="Whitman W."/>
        </authorList>
    </citation>
    <scope>NUCLEOTIDE SEQUENCE [LARGE SCALE GENOMIC DNA]</scope>
    <source>
        <strain evidence="2 3">CECT 8487</strain>
    </source>
</reference>
<protein>
    <recommendedName>
        <fullName evidence="4">WG repeat protein</fullName>
    </recommendedName>
</protein>
<evidence type="ECO:0000313" key="2">
    <source>
        <dbReference type="EMBL" id="RED44319.1"/>
    </source>
</evidence>
<evidence type="ECO:0000256" key="1">
    <source>
        <dbReference type="SAM" id="MobiDB-lite"/>
    </source>
</evidence>
<dbReference type="AlphaFoldDB" id="A0A3D9H4D0"/>
<sequence>MSSRERIPVRKDITYRYVGSLTKTYEYVHYDTRHVQRTCYACKGSGKVILQPSPPRQAAAKPSPPPTPPPTLKDNLHKRFGFGYQLTSTTVGSERLRVVTYKAKPKVTAYALIRVQGSQFEVILENYESIFLLRNEYDDFDGLFLEDMAGKYAMADDKGRIHYLSDHRFDKVNARGDIWQGTGRKRKVGDKEHREYELINYKTRERLSPGISLDDYCVCKELWTQKGLIDVKLPHAVLGDRTARGLMNREGEILVPPLYDRVLDCDPSKGMVRFMDEEGYVFDFDHLGRMLTPSKELYTESCPDGRRHIYTKAFYLDTDAGRYKEEDIKLVDRVVIHHPDNPAVDGLVFREAGCPDENGWATVLPVASDIPLYLHSSGRIASSQEKTFATTEIGKLPRVPFQPPNARVAETWFVAQKSGSLFGGRLAYRNKEGELVYRTIKTAYKQVVSRAPEQVLVQAKNGLWGILAKTASLKPKYDELYQIRPLTYLGVAKGKIFLIHFDPDKQMFKTEAASKFSTMKQGTLKKLLNYNRQVPHIWEELGRRLKNYGISPNEPMSGREIIIDQSTDQHHNQHHLAYWFSQNNRHHLFLVMGIGSWNLEYYHCFLPDGTTDVADALYLDEKKGYLYIPYREGDGPYRLIEFHKEYFKRLKDSAFEFDAVYAVPVPTDDGPHTLVFETAQGYFTLSRGKLGLTRRGGRNKELSLKLLGVK</sequence>